<comment type="similarity">
    <text evidence="1">Belongs to the SMP-30/CGR1 family.</text>
</comment>
<dbReference type="PRINTS" id="PR01790">
    <property type="entry name" value="SMP30FAMILY"/>
</dbReference>
<protein>
    <submittedName>
        <fullName evidence="4">Uncharacterized protein LOC106471453</fullName>
    </submittedName>
</protein>
<dbReference type="GeneID" id="106471453"/>
<dbReference type="PANTHER" id="PTHR10907:SF47">
    <property type="entry name" value="REGUCALCIN"/>
    <property type="match status" value="1"/>
</dbReference>
<gene>
    <name evidence="4" type="primary">LOC106471453</name>
</gene>
<keyword evidence="3" id="KW-1185">Reference proteome</keyword>
<evidence type="ECO:0000313" key="4">
    <source>
        <dbReference type="RefSeq" id="XP_013787511.2"/>
    </source>
</evidence>
<dbReference type="RefSeq" id="XP_013787511.2">
    <property type="nucleotide sequence ID" value="XM_013932057.2"/>
</dbReference>
<dbReference type="InterPro" id="IPR011042">
    <property type="entry name" value="6-blade_b-propeller_TolB-like"/>
</dbReference>
<sequence length="122" mass="13702">MAVSVVSTRRSVLGEGPHWDESSKTLLHVDLYSGDICWLDPQTLDTQTIHLDHEFVTLAVPYASNPRHLVVTTGTEVRKLQCDTGETESLVEVDKEVKKRTRFNDGKCDSTGRLWAGEEFTL</sequence>
<dbReference type="Pfam" id="PF08450">
    <property type="entry name" value="SGL"/>
    <property type="match status" value="1"/>
</dbReference>
<dbReference type="InterPro" id="IPR005511">
    <property type="entry name" value="SMP-30"/>
</dbReference>
<accession>A0ABM1BRZ0</accession>
<dbReference type="PANTHER" id="PTHR10907">
    <property type="entry name" value="REGUCALCIN"/>
    <property type="match status" value="1"/>
</dbReference>
<organism evidence="3 4">
    <name type="scientific">Limulus polyphemus</name>
    <name type="common">Atlantic horseshoe crab</name>
    <dbReference type="NCBI Taxonomy" id="6850"/>
    <lineage>
        <taxon>Eukaryota</taxon>
        <taxon>Metazoa</taxon>
        <taxon>Ecdysozoa</taxon>
        <taxon>Arthropoda</taxon>
        <taxon>Chelicerata</taxon>
        <taxon>Merostomata</taxon>
        <taxon>Xiphosura</taxon>
        <taxon>Limulidae</taxon>
        <taxon>Limulus</taxon>
    </lineage>
</organism>
<name>A0ABM1BRZ0_LIMPO</name>
<dbReference type="InterPro" id="IPR013658">
    <property type="entry name" value="SGL"/>
</dbReference>
<evidence type="ECO:0000259" key="2">
    <source>
        <dbReference type="Pfam" id="PF08450"/>
    </source>
</evidence>
<dbReference type="Gene3D" id="2.120.10.30">
    <property type="entry name" value="TolB, C-terminal domain"/>
    <property type="match status" value="1"/>
</dbReference>
<dbReference type="Proteomes" id="UP000694941">
    <property type="component" value="Unplaced"/>
</dbReference>
<evidence type="ECO:0000256" key="1">
    <source>
        <dbReference type="ARBA" id="ARBA00008853"/>
    </source>
</evidence>
<evidence type="ECO:0000313" key="3">
    <source>
        <dbReference type="Proteomes" id="UP000694941"/>
    </source>
</evidence>
<feature type="non-terminal residue" evidence="4">
    <location>
        <position position="122"/>
    </location>
</feature>
<reference evidence="4" key="1">
    <citation type="submission" date="2025-08" db="UniProtKB">
        <authorList>
            <consortium name="RefSeq"/>
        </authorList>
    </citation>
    <scope>IDENTIFICATION</scope>
    <source>
        <tissue evidence="4">Muscle</tissue>
    </source>
</reference>
<feature type="domain" description="SMP-30/Gluconolactonase/LRE-like region" evidence="2">
    <location>
        <begin position="13"/>
        <end position="118"/>
    </location>
</feature>
<dbReference type="SUPFAM" id="SSF63829">
    <property type="entry name" value="Calcium-dependent phosphotriesterase"/>
    <property type="match status" value="1"/>
</dbReference>
<proteinExistence type="inferred from homology"/>